<dbReference type="InterPro" id="IPR045596">
    <property type="entry name" value="DUF6459"/>
</dbReference>
<protein>
    <submittedName>
        <fullName evidence="2">Uncharacterized protein</fullName>
    </submittedName>
</protein>
<sequence>MSALPVPDADARSHRPAPPPPLQLRPAGGGSAPLAPAPRRHQEPPDPRVWAGSLVRLVAEVITGNRDAAHLRRWVEPEVYEGLARRGGLYVRLHGRPARRTHARPLSVHLTRTPRGDYHLCAVVDDGRRVRALSGRFHLLGHRWEAVELDVG</sequence>
<reference evidence="2 3" key="1">
    <citation type="submission" date="2017-10" db="EMBL/GenBank/DDBJ databases">
        <title>Sequencing the genomes of 1000 actinobacteria strains.</title>
        <authorList>
            <person name="Klenk H.-P."/>
        </authorList>
    </citation>
    <scope>NUCLEOTIDE SEQUENCE [LARGE SCALE GENOMIC DNA]</scope>
    <source>
        <strain evidence="2 3">DSM 21801</strain>
    </source>
</reference>
<dbReference type="Pfam" id="PF20060">
    <property type="entry name" value="DUF6459"/>
    <property type="match status" value="1"/>
</dbReference>
<evidence type="ECO:0000313" key="3">
    <source>
        <dbReference type="Proteomes" id="UP000224915"/>
    </source>
</evidence>
<feature type="region of interest" description="Disordered" evidence="1">
    <location>
        <begin position="1"/>
        <end position="48"/>
    </location>
</feature>
<evidence type="ECO:0000256" key="1">
    <source>
        <dbReference type="SAM" id="MobiDB-lite"/>
    </source>
</evidence>
<gene>
    <name evidence="2" type="ORF">ATL40_1925</name>
</gene>
<dbReference type="RefSeq" id="WP_143556929.1">
    <property type="nucleotide sequence ID" value="NZ_PDJD01000001.1"/>
</dbReference>
<name>A0A2A9D0W4_9MICO</name>
<keyword evidence="3" id="KW-1185">Reference proteome</keyword>
<organism evidence="2 3">
    <name type="scientific">Serinibacter salmoneus</name>
    <dbReference type="NCBI Taxonomy" id="556530"/>
    <lineage>
        <taxon>Bacteria</taxon>
        <taxon>Bacillati</taxon>
        <taxon>Actinomycetota</taxon>
        <taxon>Actinomycetes</taxon>
        <taxon>Micrococcales</taxon>
        <taxon>Beutenbergiaceae</taxon>
        <taxon>Serinibacter</taxon>
    </lineage>
</organism>
<dbReference type="AlphaFoldDB" id="A0A2A9D0W4"/>
<dbReference type="Proteomes" id="UP000224915">
    <property type="component" value="Unassembled WGS sequence"/>
</dbReference>
<comment type="caution">
    <text evidence="2">The sequence shown here is derived from an EMBL/GenBank/DDBJ whole genome shotgun (WGS) entry which is preliminary data.</text>
</comment>
<dbReference type="OrthoDB" id="3731420at2"/>
<evidence type="ECO:0000313" key="2">
    <source>
        <dbReference type="EMBL" id="PFG20327.1"/>
    </source>
</evidence>
<dbReference type="EMBL" id="PDJD01000001">
    <property type="protein sequence ID" value="PFG20327.1"/>
    <property type="molecule type" value="Genomic_DNA"/>
</dbReference>
<accession>A0A2A9D0W4</accession>
<proteinExistence type="predicted"/>